<dbReference type="PANTHER" id="PTHR43331:SF1">
    <property type="entry name" value="HOMOSERINE DEHYDROGENASE"/>
    <property type="match status" value="1"/>
</dbReference>
<evidence type="ECO:0000256" key="11">
    <source>
        <dbReference type="RuleBase" id="RU004171"/>
    </source>
</evidence>
<sequence>MQLTKVAIFGLGTVGQGVFEKLNSTASSTIQVEAVVVKNEQKERDVNGYCHLLKSENDVFSNDDIQVIIELINDYEQAYHIVKKALSEGRTVITANKKMLSFYLEELLQIAEVNGSHLYYEAAVCGSIPIINLLNGFYTGNRPVGLKAIANGTSNYILSKLNNGETNFDMVLKKAQDAGFAEVDPSDDVKGFDARAKLQLMMLHAFGVLVDPLQIPSFAISVVNEEIILFAKKYNLSVKLIASGEVFDNKINASVIPHFINDKNSFNDVEEEQNQVVVTNQLSGEQIFRGKGAGKYPTTQSVLADLELIKKGISYNSEYLKAEISNRDDDYFYLFNKGGNNEILHDFEILFSERSHYIVKTNIRKLDKLVKVNQEIFVAQVDISDFDFLSL</sequence>
<dbReference type="EC" id="1.1.1.3" evidence="4 10"/>
<dbReference type="GO" id="GO:0009086">
    <property type="term" value="P:methionine biosynthetic process"/>
    <property type="evidence" value="ECO:0007669"/>
    <property type="project" value="UniProtKB-KW"/>
</dbReference>
<evidence type="ECO:0000256" key="5">
    <source>
        <dbReference type="ARBA" id="ARBA00013376"/>
    </source>
</evidence>
<dbReference type="Proteomes" id="UP000642920">
    <property type="component" value="Unassembled WGS sequence"/>
</dbReference>
<dbReference type="PROSITE" id="PS01042">
    <property type="entry name" value="HOMOSER_DHGENASE"/>
    <property type="match status" value="1"/>
</dbReference>
<dbReference type="SUPFAM" id="SSF55347">
    <property type="entry name" value="Glyceraldehyde-3-phosphate dehydrogenase-like, C-terminal domain"/>
    <property type="match status" value="1"/>
</dbReference>
<dbReference type="Pfam" id="PF00742">
    <property type="entry name" value="Homoserine_dh"/>
    <property type="match status" value="1"/>
</dbReference>
<evidence type="ECO:0000259" key="13">
    <source>
        <dbReference type="Pfam" id="PF03447"/>
    </source>
</evidence>
<dbReference type="GO" id="GO:0050661">
    <property type="term" value="F:NADP binding"/>
    <property type="evidence" value="ECO:0007669"/>
    <property type="project" value="InterPro"/>
</dbReference>
<dbReference type="GO" id="GO:0009088">
    <property type="term" value="P:threonine biosynthetic process"/>
    <property type="evidence" value="ECO:0007669"/>
    <property type="project" value="UniProtKB-KW"/>
</dbReference>
<dbReference type="AlphaFoldDB" id="A0A937DIS1"/>
<proteinExistence type="inferred from homology"/>
<keyword evidence="15" id="KW-1185">Reference proteome</keyword>
<dbReference type="SUPFAM" id="SSF51735">
    <property type="entry name" value="NAD(P)-binding Rossmann-fold domains"/>
    <property type="match status" value="1"/>
</dbReference>
<dbReference type="InterPro" id="IPR005106">
    <property type="entry name" value="Asp/hSer_DH_NAD-bd"/>
</dbReference>
<evidence type="ECO:0000313" key="15">
    <source>
        <dbReference type="Proteomes" id="UP000642920"/>
    </source>
</evidence>
<dbReference type="GO" id="GO:0004412">
    <property type="term" value="F:homoserine dehydrogenase activity"/>
    <property type="evidence" value="ECO:0007669"/>
    <property type="project" value="UniProtKB-EC"/>
</dbReference>
<evidence type="ECO:0000256" key="8">
    <source>
        <dbReference type="ARBA" id="ARBA00023002"/>
    </source>
</evidence>
<accession>A0A937DIS1</accession>
<dbReference type="InterPro" id="IPR001342">
    <property type="entry name" value="HDH_cat"/>
</dbReference>
<gene>
    <name evidence="14" type="ORF">JKP34_08375</name>
</gene>
<dbReference type="Gene3D" id="3.30.360.10">
    <property type="entry name" value="Dihydrodipicolinate Reductase, domain 2"/>
    <property type="match status" value="1"/>
</dbReference>
<name>A0A937DIS1_9BACT</name>
<keyword evidence="6 10" id="KW-0028">Amino-acid biosynthesis</keyword>
<keyword evidence="10" id="KW-0521">NADP</keyword>
<keyword evidence="8 10" id="KW-0560">Oxidoreductase</keyword>
<feature type="domain" description="Homoserine dehydrogenase catalytic" evidence="12">
    <location>
        <begin position="129"/>
        <end position="306"/>
    </location>
</feature>
<evidence type="ECO:0000256" key="6">
    <source>
        <dbReference type="ARBA" id="ARBA00022605"/>
    </source>
</evidence>
<dbReference type="EMBL" id="JAERQG010000002">
    <property type="protein sequence ID" value="MBL0765260.1"/>
    <property type="molecule type" value="Genomic_DNA"/>
</dbReference>
<keyword evidence="7 10" id="KW-0791">Threonine biosynthesis</keyword>
<evidence type="ECO:0000256" key="7">
    <source>
        <dbReference type="ARBA" id="ARBA00022697"/>
    </source>
</evidence>
<evidence type="ECO:0000256" key="9">
    <source>
        <dbReference type="ARBA" id="ARBA00023167"/>
    </source>
</evidence>
<evidence type="ECO:0000256" key="1">
    <source>
        <dbReference type="ARBA" id="ARBA00005056"/>
    </source>
</evidence>
<evidence type="ECO:0000256" key="3">
    <source>
        <dbReference type="ARBA" id="ARBA00006753"/>
    </source>
</evidence>
<dbReference type="NCBIfam" id="NF004976">
    <property type="entry name" value="PRK06349.1"/>
    <property type="match status" value="1"/>
</dbReference>
<dbReference type="FunFam" id="3.30.360.10:FF:000005">
    <property type="entry name" value="Homoserine dehydrogenase"/>
    <property type="match status" value="1"/>
</dbReference>
<comment type="pathway">
    <text evidence="1 10">Amino-acid biosynthesis; L-threonine biosynthesis; L-threonine from L-aspartate: step 3/5.</text>
</comment>
<comment type="pathway">
    <text evidence="2 10">Amino-acid biosynthesis; L-methionine biosynthesis via de novo pathway; L-homoserine from L-aspartate: step 3/3.</text>
</comment>
<evidence type="ECO:0000256" key="10">
    <source>
        <dbReference type="RuleBase" id="RU000579"/>
    </source>
</evidence>
<evidence type="ECO:0000313" key="14">
    <source>
        <dbReference type="EMBL" id="MBL0765260.1"/>
    </source>
</evidence>
<comment type="caution">
    <text evidence="14">The sequence shown here is derived from an EMBL/GenBank/DDBJ whole genome shotgun (WGS) entry which is preliminary data.</text>
</comment>
<evidence type="ECO:0000256" key="2">
    <source>
        <dbReference type="ARBA" id="ARBA00005062"/>
    </source>
</evidence>
<dbReference type="Pfam" id="PF03447">
    <property type="entry name" value="NAD_binding_3"/>
    <property type="match status" value="1"/>
</dbReference>
<dbReference type="InterPro" id="IPR036291">
    <property type="entry name" value="NAD(P)-bd_dom_sf"/>
</dbReference>
<dbReference type="InterPro" id="IPR019811">
    <property type="entry name" value="HDH_CS"/>
</dbReference>
<evidence type="ECO:0000256" key="4">
    <source>
        <dbReference type="ARBA" id="ARBA00013213"/>
    </source>
</evidence>
<organism evidence="14 15">
    <name type="scientific">Marivirga atlantica</name>
    <dbReference type="NCBI Taxonomy" id="1548457"/>
    <lineage>
        <taxon>Bacteria</taxon>
        <taxon>Pseudomonadati</taxon>
        <taxon>Bacteroidota</taxon>
        <taxon>Cytophagia</taxon>
        <taxon>Cytophagales</taxon>
        <taxon>Marivirgaceae</taxon>
        <taxon>Marivirga</taxon>
    </lineage>
</organism>
<dbReference type="PANTHER" id="PTHR43331">
    <property type="entry name" value="HOMOSERINE DEHYDROGENASE"/>
    <property type="match status" value="1"/>
</dbReference>
<dbReference type="RefSeq" id="WP_201919710.1">
    <property type="nucleotide sequence ID" value="NZ_JAERQG010000002.1"/>
</dbReference>
<protein>
    <recommendedName>
        <fullName evidence="5 10">Homoserine dehydrogenase</fullName>
        <ecNumber evidence="4 10">1.1.1.3</ecNumber>
    </recommendedName>
</protein>
<comment type="similarity">
    <text evidence="3 11">Belongs to the homoserine dehydrogenase family.</text>
</comment>
<feature type="domain" description="Aspartate/homoserine dehydrogenase NAD-binding" evidence="13">
    <location>
        <begin position="10"/>
        <end position="121"/>
    </location>
</feature>
<dbReference type="Gene3D" id="3.40.50.720">
    <property type="entry name" value="NAD(P)-binding Rossmann-like Domain"/>
    <property type="match status" value="1"/>
</dbReference>
<comment type="catalytic activity">
    <reaction evidence="10">
        <text>L-homoserine + NADP(+) = L-aspartate 4-semialdehyde + NADPH + H(+)</text>
        <dbReference type="Rhea" id="RHEA:15761"/>
        <dbReference type="ChEBI" id="CHEBI:15378"/>
        <dbReference type="ChEBI" id="CHEBI:57476"/>
        <dbReference type="ChEBI" id="CHEBI:57783"/>
        <dbReference type="ChEBI" id="CHEBI:58349"/>
        <dbReference type="ChEBI" id="CHEBI:537519"/>
        <dbReference type="EC" id="1.1.1.3"/>
    </reaction>
</comment>
<keyword evidence="9 10" id="KW-0486">Methionine biosynthesis</keyword>
<reference evidence="14" key="1">
    <citation type="submission" date="2021-01" db="EMBL/GenBank/DDBJ databases">
        <title>Marivirga sp. nov., isolated from intertidal surface sediments.</title>
        <authorList>
            <person name="Zhang M."/>
        </authorList>
    </citation>
    <scope>NUCLEOTIDE SEQUENCE</scope>
    <source>
        <strain evidence="14">SM1354</strain>
    </source>
</reference>
<evidence type="ECO:0000259" key="12">
    <source>
        <dbReference type="Pfam" id="PF00742"/>
    </source>
</evidence>